<evidence type="ECO:0000256" key="5">
    <source>
        <dbReference type="ARBA" id="ARBA00022729"/>
    </source>
</evidence>
<keyword evidence="8" id="KW-0479">Metal-binding</keyword>
<dbReference type="EMBL" id="OV651822">
    <property type="protein sequence ID" value="CAH1100323.1"/>
    <property type="molecule type" value="Genomic_DNA"/>
</dbReference>
<evidence type="ECO:0000256" key="3">
    <source>
        <dbReference type="ARBA" id="ARBA00022559"/>
    </source>
</evidence>
<dbReference type="InterPro" id="IPR019791">
    <property type="entry name" value="Haem_peroxidase_animal"/>
</dbReference>
<keyword evidence="5 9" id="KW-0732">Signal</keyword>
<keyword evidence="2" id="KW-0964">Secreted</keyword>
<dbReference type="GO" id="GO:0022412">
    <property type="term" value="P:cellular process involved in reproduction in multicellular organism"/>
    <property type="evidence" value="ECO:0007669"/>
    <property type="project" value="UniProtKB-ARBA"/>
</dbReference>
<dbReference type="GO" id="GO:0004601">
    <property type="term" value="F:peroxidase activity"/>
    <property type="evidence" value="ECO:0007669"/>
    <property type="project" value="UniProtKB-KW"/>
</dbReference>
<comment type="subcellular location">
    <subcellularLocation>
        <location evidence="1">Secreted</location>
    </subcellularLocation>
</comment>
<dbReference type="FunFam" id="1.10.640.10:FF:000003">
    <property type="entry name" value="chorion peroxidase"/>
    <property type="match status" value="1"/>
</dbReference>
<dbReference type="Proteomes" id="UP001153636">
    <property type="component" value="Chromosome 10"/>
</dbReference>
<dbReference type="InterPro" id="IPR037120">
    <property type="entry name" value="Haem_peroxidase_sf_animal"/>
</dbReference>
<dbReference type="OrthoDB" id="2204368at2759"/>
<dbReference type="GO" id="GO:0006979">
    <property type="term" value="P:response to oxidative stress"/>
    <property type="evidence" value="ECO:0007669"/>
    <property type="project" value="InterPro"/>
</dbReference>
<name>A0A9P0G559_9CUCU</name>
<dbReference type="PANTHER" id="PTHR11475:SF86">
    <property type="entry name" value="PEROXIDASE"/>
    <property type="match status" value="1"/>
</dbReference>
<keyword evidence="11" id="KW-1185">Reference proteome</keyword>
<dbReference type="Gene3D" id="1.10.640.10">
    <property type="entry name" value="Haem peroxidase domain superfamily, animal type"/>
    <property type="match status" value="1"/>
</dbReference>
<feature type="binding site" description="axial binding residue" evidence="8">
    <location>
        <position position="356"/>
    </location>
    <ligand>
        <name>heme b</name>
        <dbReference type="ChEBI" id="CHEBI:60344"/>
    </ligand>
    <ligandPart>
        <name>Fe</name>
        <dbReference type="ChEBI" id="CHEBI:18248"/>
    </ligandPart>
</feature>
<evidence type="ECO:0000256" key="2">
    <source>
        <dbReference type="ARBA" id="ARBA00022525"/>
    </source>
</evidence>
<feature type="chain" id="PRO_5040505386" description="Peroxidase" evidence="9">
    <location>
        <begin position="18"/>
        <end position="602"/>
    </location>
</feature>
<evidence type="ECO:0000313" key="10">
    <source>
        <dbReference type="EMBL" id="CAH1100323.1"/>
    </source>
</evidence>
<evidence type="ECO:0000256" key="6">
    <source>
        <dbReference type="ARBA" id="ARBA00023002"/>
    </source>
</evidence>
<accession>A0A9P0G559</accession>
<dbReference type="Pfam" id="PF03098">
    <property type="entry name" value="An_peroxidase"/>
    <property type="match status" value="1"/>
</dbReference>
<dbReference type="AlphaFoldDB" id="A0A9P0G559"/>
<evidence type="ECO:0000256" key="7">
    <source>
        <dbReference type="ARBA" id="ARBA00023004"/>
    </source>
</evidence>
<evidence type="ECO:0008006" key="12">
    <source>
        <dbReference type="Google" id="ProtNLM"/>
    </source>
</evidence>
<gene>
    <name evidence="10" type="ORF">PSYICH_LOCUS2196</name>
</gene>
<sequence length="602" mass="69507">MVLLLPVILITLPYVYSIIEECGLEVNYCKNEKFRSISGGCNNLKHPNWGTIHSTYDRLILPNYGPSNSIRSAVSGNPLPNARLLSQNIFTDKSVPDKEHTLVLMQYGQYVAHDMSFTFFADNPGKCCTPSLQLLENSPPECVSVEIPPNDPDYQIHNITCISVLRTQTNQNLNCSKHLKYGEQLNAANNYLDLSVIYGSTDEESNSLRTFKGGTLAMDFRDGYSWLTASQNRFECGFNLPTTRCYRAGDLRVDQNPQLTTLHILWAREHNRICYILQKLNPHWDDERLFQEARRIAIAQHQYITFYELLQLYFGQLLIRDSHIIFDTDGYVDDYDDEMRPHVFNEHAQGAFRHFHGMVEGHLNLVSESGCPYRTVNIRDTINSPHFIEECDNFDGLCRGMTTQPPRSSDMFMVPEMSKFIFLTVAPVGSDLKAIDIQRAREHGLGTYNDMREFCGLRRARHFHHFLDVIDEDRVELLRTFYEHPDDVDLPVGGSMERKVDGALAGPTTLCIMEKQFKRTRKSDRFWFENEKCGLSYEQLREIRKSSISKFICDNGNNITTMQIHGFLQLSYKNPRVSCELLAGPNLELWREGYRKRYVYNN</sequence>
<dbReference type="PRINTS" id="PR00457">
    <property type="entry name" value="ANPEROXIDASE"/>
</dbReference>
<dbReference type="GO" id="GO:0005576">
    <property type="term" value="C:extracellular region"/>
    <property type="evidence" value="ECO:0007669"/>
    <property type="project" value="UniProtKB-SubCell"/>
</dbReference>
<evidence type="ECO:0000256" key="8">
    <source>
        <dbReference type="PIRSR" id="PIRSR619791-2"/>
    </source>
</evidence>
<proteinExistence type="predicted"/>
<protein>
    <recommendedName>
        <fullName evidence="12">Peroxidase</fullName>
    </recommendedName>
</protein>
<keyword evidence="4 8" id="KW-0349">Heme</keyword>
<dbReference type="SUPFAM" id="SSF48113">
    <property type="entry name" value="Heme-dependent peroxidases"/>
    <property type="match status" value="1"/>
</dbReference>
<evidence type="ECO:0000313" key="11">
    <source>
        <dbReference type="Proteomes" id="UP001153636"/>
    </source>
</evidence>
<dbReference type="PANTHER" id="PTHR11475">
    <property type="entry name" value="OXIDASE/PEROXIDASE"/>
    <property type="match status" value="1"/>
</dbReference>
<dbReference type="CDD" id="cd09823">
    <property type="entry name" value="peroxinectin_like"/>
    <property type="match status" value="1"/>
</dbReference>
<evidence type="ECO:0000256" key="4">
    <source>
        <dbReference type="ARBA" id="ARBA00022617"/>
    </source>
</evidence>
<keyword evidence="6" id="KW-0560">Oxidoreductase</keyword>
<reference evidence="10" key="1">
    <citation type="submission" date="2022-01" db="EMBL/GenBank/DDBJ databases">
        <authorList>
            <person name="King R."/>
        </authorList>
    </citation>
    <scope>NUCLEOTIDE SEQUENCE</scope>
</reference>
<dbReference type="PROSITE" id="PS50292">
    <property type="entry name" value="PEROXIDASE_3"/>
    <property type="match status" value="1"/>
</dbReference>
<keyword evidence="3" id="KW-0575">Peroxidase</keyword>
<evidence type="ECO:0000256" key="9">
    <source>
        <dbReference type="SAM" id="SignalP"/>
    </source>
</evidence>
<dbReference type="GO" id="GO:0046872">
    <property type="term" value="F:metal ion binding"/>
    <property type="evidence" value="ECO:0007669"/>
    <property type="project" value="UniProtKB-KW"/>
</dbReference>
<dbReference type="InterPro" id="IPR010255">
    <property type="entry name" value="Haem_peroxidase_sf"/>
</dbReference>
<dbReference type="GO" id="GO:0020037">
    <property type="term" value="F:heme binding"/>
    <property type="evidence" value="ECO:0007669"/>
    <property type="project" value="InterPro"/>
</dbReference>
<evidence type="ECO:0000256" key="1">
    <source>
        <dbReference type="ARBA" id="ARBA00004613"/>
    </source>
</evidence>
<keyword evidence="7 8" id="KW-0408">Iron</keyword>
<organism evidence="10 11">
    <name type="scientific">Psylliodes chrysocephalus</name>
    <dbReference type="NCBI Taxonomy" id="3402493"/>
    <lineage>
        <taxon>Eukaryota</taxon>
        <taxon>Metazoa</taxon>
        <taxon>Ecdysozoa</taxon>
        <taxon>Arthropoda</taxon>
        <taxon>Hexapoda</taxon>
        <taxon>Insecta</taxon>
        <taxon>Pterygota</taxon>
        <taxon>Neoptera</taxon>
        <taxon>Endopterygota</taxon>
        <taxon>Coleoptera</taxon>
        <taxon>Polyphaga</taxon>
        <taxon>Cucujiformia</taxon>
        <taxon>Chrysomeloidea</taxon>
        <taxon>Chrysomelidae</taxon>
        <taxon>Galerucinae</taxon>
        <taxon>Alticini</taxon>
        <taxon>Psylliodes</taxon>
    </lineage>
</organism>
<feature type="signal peptide" evidence="9">
    <location>
        <begin position="1"/>
        <end position="17"/>
    </location>
</feature>